<gene>
    <name evidence="2" type="ORF">AAF712_006281</name>
</gene>
<evidence type="ECO:0000313" key="3">
    <source>
        <dbReference type="Proteomes" id="UP001437256"/>
    </source>
</evidence>
<evidence type="ECO:0008006" key="4">
    <source>
        <dbReference type="Google" id="ProtNLM"/>
    </source>
</evidence>
<reference evidence="2 3" key="1">
    <citation type="submission" date="2024-05" db="EMBL/GenBank/DDBJ databases">
        <title>A draft genome resource for the thread blight pathogen Marasmius tenuissimus strain MS-2.</title>
        <authorList>
            <person name="Yulfo-Soto G.E."/>
            <person name="Baruah I.K."/>
            <person name="Amoako-Attah I."/>
            <person name="Bukari Y."/>
            <person name="Meinhardt L.W."/>
            <person name="Bailey B.A."/>
            <person name="Cohen S.P."/>
        </authorList>
    </citation>
    <scope>NUCLEOTIDE SEQUENCE [LARGE SCALE GENOMIC DNA]</scope>
    <source>
        <strain evidence="2 3">MS-2</strain>
    </source>
</reference>
<feature type="chain" id="PRO_5047325468" description="Secreted protein" evidence="1">
    <location>
        <begin position="26"/>
        <end position="209"/>
    </location>
</feature>
<dbReference type="Proteomes" id="UP001437256">
    <property type="component" value="Unassembled WGS sequence"/>
</dbReference>
<keyword evidence="3" id="KW-1185">Reference proteome</keyword>
<feature type="signal peptide" evidence="1">
    <location>
        <begin position="1"/>
        <end position="25"/>
    </location>
</feature>
<accession>A0ABR3A0X6</accession>
<evidence type="ECO:0000256" key="1">
    <source>
        <dbReference type="SAM" id="SignalP"/>
    </source>
</evidence>
<proteinExistence type="predicted"/>
<name>A0ABR3A0X6_9AGAR</name>
<evidence type="ECO:0000313" key="2">
    <source>
        <dbReference type="EMBL" id="KAL0066678.1"/>
    </source>
</evidence>
<organism evidence="2 3">
    <name type="scientific">Marasmius tenuissimus</name>
    <dbReference type="NCBI Taxonomy" id="585030"/>
    <lineage>
        <taxon>Eukaryota</taxon>
        <taxon>Fungi</taxon>
        <taxon>Dikarya</taxon>
        <taxon>Basidiomycota</taxon>
        <taxon>Agaricomycotina</taxon>
        <taxon>Agaricomycetes</taxon>
        <taxon>Agaricomycetidae</taxon>
        <taxon>Agaricales</taxon>
        <taxon>Marasmiineae</taxon>
        <taxon>Marasmiaceae</taxon>
        <taxon>Marasmius</taxon>
    </lineage>
</organism>
<keyword evidence="1" id="KW-0732">Signal</keyword>
<dbReference type="EMBL" id="JBBXMP010000033">
    <property type="protein sequence ID" value="KAL0066678.1"/>
    <property type="molecule type" value="Genomic_DNA"/>
</dbReference>
<protein>
    <recommendedName>
        <fullName evidence="4">Secreted protein</fullName>
    </recommendedName>
</protein>
<sequence length="209" mass="22305">MTSSLRAVSLGFVAFLSIHVLLSYAAPTQYDLVKRCHEGCLAKTVQEKTADLQAYISPMFDQINSVQEVKSESTRPIVAEIIDAIDSTTANVQAYIESKFPLNVVLGVNFYGSTEASTKALIDVLSDLVHTTVEGIKVSLKLVSGGEYDACVEIFASICVGLAALLQACCNLVTGLNVSLSSLDQIKAFVQMCDHLGVGDSVSFLRGSS</sequence>
<comment type="caution">
    <text evidence="2">The sequence shown here is derived from an EMBL/GenBank/DDBJ whole genome shotgun (WGS) entry which is preliminary data.</text>
</comment>